<feature type="non-terminal residue" evidence="2">
    <location>
        <position position="71"/>
    </location>
</feature>
<proteinExistence type="predicted"/>
<reference evidence="2" key="2">
    <citation type="submission" date="2016-06" db="EMBL/GenBank/DDBJ databases">
        <title>The genome of a short-lived fish provides insights into sex chromosome evolution and the genetic control of aging.</title>
        <authorList>
            <person name="Reichwald K."/>
            <person name="Felder M."/>
            <person name="Petzold A."/>
            <person name="Koch P."/>
            <person name="Groth M."/>
            <person name="Platzer M."/>
        </authorList>
    </citation>
    <scope>NUCLEOTIDE SEQUENCE</scope>
    <source>
        <tissue evidence="2">Brain</tissue>
    </source>
</reference>
<protein>
    <submittedName>
        <fullName evidence="2">Zinc finger protein 618</fullName>
    </submittedName>
</protein>
<evidence type="ECO:0000256" key="1">
    <source>
        <dbReference type="SAM" id="MobiDB-lite"/>
    </source>
</evidence>
<dbReference type="AlphaFoldDB" id="A0A1A8CT58"/>
<sequence length="71" mass="7812">AKCAEQQGLPEAGPDPGGYRRSPRCLLHPRCSWQHECLGTASAASHVQPGESKGHVRSGLQRFSRHRRNLP</sequence>
<gene>
    <name evidence="2" type="primary">ZNF618</name>
</gene>
<reference evidence="2" key="1">
    <citation type="submission" date="2016-05" db="EMBL/GenBank/DDBJ databases">
        <authorList>
            <person name="Lavstsen T."/>
            <person name="Jespersen J.S."/>
        </authorList>
    </citation>
    <scope>NUCLEOTIDE SEQUENCE</scope>
    <source>
        <tissue evidence="2">Brain</tissue>
    </source>
</reference>
<dbReference type="EMBL" id="HADZ01017945">
    <property type="protein sequence ID" value="SBP81886.1"/>
    <property type="molecule type" value="Transcribed_RNA"/>
</dbReference>
<evidence type="ECO:0000313" key="2">
    <source>
        <dbReference type="EMBL" id="SBP81886.1"/>
    </source>
</evidence>
<organism evidence="2">
    <name type="scientific">Nothobranchius kadleci</name>
    <name type="common">African annual killifish</name>
    <dbReference type="NCBI Taxonomy" id="1051664"/>
    <lineage>
        <taxon>Eukaryota</taxon>
        <taxon>Metazoa</taxon>
        <taxon>Chordata</taxon>
        <taxon>Craniata</taxon>
        <taxon>Vertebrata</taxon>
        <taxon>Euteleostomi</taxon>
        <taxon>Actinopterygii</taxon>
        <taxon>Neopterygii</taxon>
        <taxon>Teleostei</taxon>
        <taxon>Neoteleostei</taxon>
        <taxon>Acanthomorphata</taxon>
        <taxon>Ovalentaria</taxon>
        <taxon>Atherinomorphae</taxon>
        <taxon>Cyprinodontiformes</taxon>
        <taxon>Nothobranchiidae</taxon>
        <taxon>Nothobranchius</taxon>
    </lineage>
</organism>
<feature type="region of interest" description="Disordered" evidence="1">
    <location>
        <begin position="1"/>
        <end position="21"/>
    </location>
</feature>
<feature type="non-terminal residue" evidence="2">
    <location>
        <position position="1"/>
    </location>
</feature>
<accession>A0A1A8CT58</accession>
<feature type="region of interest" description="Disordered" evidence="1">
    <location>
        <begin position="44"/>
        <end position="71"/>
    </location>
</feature>
<name>A0A1A8CT58_NOTKA</name>